<proteinExistence type="predicted"/>
<accession>A0A7S0Q4H2</accession>
<gene>
    <name evidence="1" type="ORF">CPEL01642_LOCUS16538</name>
</gene>
<organism evidence="1">
    <name type="scientific">Coccolithus braarudii</name>
    <dbReference type="NCBI Taxonomy" id="221442"/>
    <lineage>
        <taxon>Eukaryota</taxon>
        <taxon>Haptista</taxon>
        <taxon>Haptophyta</taxon>
        <taxon>Prymnesiophyceae</taxon>
        <taxon>Coccolithales</taxon>
        <taxon>Coccolithaceae</taxon>
        <taxon>Coccolithus</taxon>
    </lineage>
</organism>
<name>A0A7S0Q4H2_9EUKA</name>
<dbReference type="AlphaFoldDB" id="A0A7S0Q4H2"/>
<evidence type="ECO:0000313" key="1">
    <source>
        <dbReference type="EMBL" id="CAD8613158.1"/>
    </source>
</evidence>
<sequence length="159" mass="18052">MIRLASPEFVGCVHTKLQLQHPDSYTVRRPLIEQLLRSFFGILWNDYHPHQRRLALHVLDGPHAEKAVIKVTSSHWCNIEQHLVSRLPSRTRMGSAYIFSTDAVSLRRAELVSFMSEHASPAVRASELSTRMDTLGDGQARLTERAIAGLLRTYTAHLK</sequence>
<dbReference type="EMBL" id="HBEY01034647">
    <property type="protein sequence ID" value="CAD8613158.1"/>
    <property type="molecule type" value="Transcribed_RNA"/>
</dbReference>
<protein>
    <submittedName>
        <fullName evidence="1">Uncharacterized protein</fullName>
    </submittedName>
</protein>
<reference evidence="1" key="1">
    <citation type="submission" date="2021-01" db="EMBL/GenBank/DDBJ databases">
        <authorList>
            <person name="Corre E."/>
            <person name="Pelletier E."/>
            <person name="Niang G."/>
            <person name="Scheremetjew M."/>
            <person name="Finn R."/>
            <person name="Kale V."/>
            <person name="Holt S."/>
            <person name="Cochrane G."/>
            <person name="Meng A."/>
            <person name="Brown T."/>
            <person name="Cohen L."/>
        </authorList>
    </citation>
    <scope>NUCLEOTIDE SEQUENCE</scope>
    <source>
        <strain evidence="1">PLY182g</strain>
    </source>
</reference>